<dbReference type="EMBL" id="CABWKZ010000010">
    <property type="protein sequence ID" value="VXA54743.1"/>
    <property type="molecule type" value="Genomic_DNA"/>
</dbReference>
<accession>A0A653K251</accession>
<protein>
    <submittedName>
        <fullName evidence="1">Uncharacterized protein</fullName>
    </submittedName>
</protein>
<evidence type="ECO:0000313" key="1">
    <source>
        <dbReference type="EMBL" id="VXA54743.1"/>
    </source>
</evidence>
<sequence length="50" mass="5873">MARTEADGVHDGIRHLEKRGYVPVLQRKVHDGIRHLEKRMRHPSLSVFRS</sequence>
<dbReference type="AlphaFoldDB" id="A0A653K251"/>
<gene>
    <name evidence="1" type="ORF">ACI8B_180210</name>
</gene>
<evidence type="ECO:0000313" key="2">
    <source>
        <dbReference type="Proteomes" id="UP000430404"/>
    </source>
</evidence>
<organism evidence="1 2">
    <name type="scientific">Acinetobacter proteolyticus</name>
    <dbReference type="NCBI Taxonomy" id="1776741"/>
    <lineage>
        <taxon>Bacteria</taxon>
        <taxon>Pseudomonadati</taxon>
        <taxon>Pseudomonadota</taxon>
        <taxon>Gammaproteobacteria</taxon>
        <taxon>Moraxellales</taxon>
        <taxon>Moraxellaceae</taxon>
        <taxon>Acinetobacter</taxon>
    </lineage>
</organism>
<reference evidence="1 2" key="1">
    <citation type="submission" date="2019-10" db="EMBL/GenBank/DDBJ databases">
        <authorList>
            <person name="Karimi E."/>
        </authorList>
    </citation>
    <scope>NUCLEOTIDE SEQUENCE [LARGE SCALE GENOMIC DNA]</scope>
    <source>
        <strain evidence="1">Acinetobacter sp. 8BE</strain>
    </source>
</reference>
<name>A0A653K251_9GAMM</name>
<dbReference type="Proteomes" id="UP000430404">
    <property type="component" value="Unassembled WGS sequence"/>
</dbReference>
<proteinExistence type="predicted"/>